<dbReference type="EMBL" id="BMAW01116147">
    <property type="protein sequence ID" value="GFT69312.1"/>
    <property type="molecule type" value="Genomic_DNA"/>
</dbReference>
<comment type="caution">
    <text evidence="1">The sequence shown here is derived from an EMBL/GenBank/DDBJ whole genome shotgun (WGS) entry which is preliminary data.</text>
</comment>
<sequence length="76" mass="8767">MPQSEDAGCMIYGEKRKNDDPVRRWFEKFKDRNFNLENYAFSGQPSSVKDILKDANAENPFNSEAITLTKSGKYRA</sequence>
<gene>
    <name evidence="1" type="ORF">NPIL_448771</name>
</gene>
<evidence type="ECO:0000313" key="2">
    <source>
        <dbReference type="Proteomes" id="UP000887013"/>
    </source>
</evidence>
<protein>
    <submittedName>
        <fullName evidence="1">Uncharacterized protein</fullName>
    </submittedName>
</protein>
<dbReference type="Proteomes" id="UP000887013">
    <property type="component" value="Unassembled WGS sequence"/>
</dbReference>
<name>A0A8X6U0I0_NEPPI</name>
<evidence type="ECO:0000313" key="1">
    <source>
        <dbReference type="EMBL" id="GFT69312.1"/>
    </source>
</evidence>
<dbReference type="AlphaFoldDB" id="A0A8X6U0I0"/>
<keyword evidence="2" id="KW-1185">Reference proteome</keyword>
<reference evidence="1" key="1">
    <citation type="submission" date="2020-08" db="EMBL/GenBank/DDBJ databases">
        <title>Multicomponent nature underlies the extraordinary mechanical properties of spider dragline silk.</title>
        <authorList>
            <person name="Kono N."/>
            <person name="Nakamura H."/>
            <person name="Mori M."/>
            <person name="Yoshida Y."/>
            <person name="Ohtoshi R."/>
            <person name="Malay A.D."/>
            <person name="Moran D.A.P."/>
            <person name="Tomita M."/>
            <person name="Numata K."/>
            <person name="Arakawa K."/>
        </authorList>
    </citation>
    <scope>NUCLEOTIDE SEQUENCE</scope>
</reference>
<organism evidence="1 2">
    <name type="scientific">Nephila pilipes</name>
    <name type="common">Giant wood spider</name>
    <name type="synonym">Nephila maculata</name>
    <dbReference type="NCBI Taxonomy" id="299642"/>
    <lineage>
        <taxon>Eukaryota</taxon>
        <taxon>Metazoa</taxon>
        <taxon>Ecdysozoa</taxon>
        <taxon>Arthropoda</taxon>
        <taxon>Chelicerata</taxon>
        <taxon>Arachnida</taxon>
        <taxon>Araneae</taxon>
        <taxon>Araneomorphae</taxon>
        <taxon>Entelegynae</taxon>
        <taxon>Araneoidea</taxon>
        <taxon>Nephilidae</taxon>
        <taxon>Nephila</taxon>
    </lineage>
</organism>
<dbReference type="OrthoDB" id="10032414at2759"/>
<accession>A0A8X6U0I0</accession>
<proteinExistence type="predicted"/>